<organism evidence="2 3">
    <name type="scientific">Calocera cornea HHB12733</name>
    <dbReference type="NCBI Taxonomy" id="1353952"/>
    <lineage>
        <taxon>Eukaryota</taxon>
        <taxon>Fungi</taxon>
        <taxon>Dikarya</taxon>
        <taxon>Basidiomycota</taxon>
        <taxon>Agaricomycotina</taxon>
        <taxon>Dacrymycetes</taxon>
        <taxon>Dacrymycetales</taxon>
        <taxon>Dacrymycetaceae</taxon>
        <taxon>Calocera</taxon>
    </lineage>
</organism>
<feature type="compositionally biased region" description="Low complexity" evidence="1">
    <location>
        <begin position="846"/>
        <end position="857"/>
    </location>
</feature>
<feature type="compositionally biased region" description="Low complexity" evidence="1">
    <location>
        <begin position="1185"/>
        <end position="1195"/>
    </location>
</feature>
<feature type="compositionally biased region" description="Basic and acidic residues" evidence="1">
    <location>
        <begin position="422"/>
        <end position="436"/>
    </location>
</feature>
<evidence type="ECO:0000313" key="3">
    <source>
        <dbReference type="Proteomes" id="UP000076842"/>
    </source>
</evidence>
<feature type="compositionally biased region" description="Basic and acidic residues" evidence="1">
    <location>
        <begin position="510"/>
        <end position="535"/>
    </location>
</feature>
<feature type="region of interest" description="Disordered" evidence="1">
    <location>
        <begin position="1181"/>
        <end position="1212"/>
    </location>
</feature>
<feature type="compositionally biased region" description="Low complexity" evidence="1">
    <location>
        <begin position="720"/>
        <end position="743"/>
    </location>
</feature>
<dbReference type="SUPFAM" id="SSF53474">
    <property type="entry name" value="alpha/beta-Hydrolases"/>
    <property type="match status" value="1"/>
</dbReference>
<dbReference type="InterPro" id="IPR029058">
    <property type="entry name" value="AB_hydrolase_fold"/>
</dbReference>
<accession>A0A165JT81</accession>
<dbReference type="PANTHER" id="PTHR43433">
    <property type="entry name" value="HYDROLASE, ALPHA/BETA FOLD FAMILY PROTEIN"/>
    <property type="match status" value="1"/>
</dbReference>
<dbReference type="STRING" id="1353952.A0A165JT81"/>
<gene>
    <name evidence="2" type="ORF">CALCODRAFT_490448</name>
</gene>
<keyword evidence="3" id="KW-1185">Reference proteome</keyword>
<feature type="compositionally biased region" description="Pro residues" evidence="1">
    <location>
        <begin position="553"/>
        <end position="564"/>
    </location>
</feature>
<feature type="compositionally biased region" description="Polar residues" evidence="1">
    <location>
        <begin position="25"/>
        <end position="54"/>
    </location>
</feature>
<proteinExistence type="predicted"/>
<feature type="compositionally biased region" description="Low complexity" evidence="1">
    <location>
        <begin position="325"/>
        <end position="336"/>
    </location>
</feature>
<feature type="region of interest" description="Disordered" evidence="1">
    <location>
        <begin position="314"/>
        <end position="861"/>
    </location>
</feature>
<feature type="compositionally biased region" description="Low complexity" evidence="1">
    <location>
        <begin position="61"/>
        <end position="75"/>
    </location>
</feature>
<sequence length="1421" mass="153154">MASSHTSFLPEMDDHPSGSRGAFRRSTSSLKRFTTNFRLGSTPDTLDIPSLTQSLRERSGSKSPNSNSNSQASISTPAASQLGSPRMSYGDKNLPQSHSPRSTSRMSDSRMTSVSAGTSERSQSQSQSGRALKHSPELRSDGPPVHRRYMRERGAASAPTSPSQPRGGEYDHWGNRLATTLQPPPSARSAGSGSAGRSSFSPLPLHRSEHSDSSAETIPATPVLAALPDPAKITAPFPSSVEAMDALVDSLNGGVPGASSLSDSVSYRPENQHRRRAEKDRARYERYLYAPPLPKPPEGVTLGIRTRTLSEDSIDAQREREAELELSAAAAAAAAVRGRERGQGQGYRESERERERERKERKDRERRERIRERDRLVEKDKERERERRRERRRLEGETALSQSQATESAAAASSGRAPSRLRARDAARDEREREEPLPAARPGSRLRTTASKDKSDWDTAGSARPGPGHSRSGSRLKPAASEEWDEHLKQRELTEPVRKRKKRDGAVGGGREEELVDRVERGLEPEVLREREREGGHRRKESKSSGNRRREPAPAPAPVAPAPAPAQESDVPARQRRDAVTHRSMSDLRYLSDDPGSPASPTYPAVPVPSVALPQAPKKSSMPFPTPLPDIREVPSTPQKTPQKPREKPRDKDQQGMPRSKPVGDIYGLGVPGREGGNSSLEHLGALVRRGDSPADNAPPALPVRDTRRLTAPTPAPIRTSGSSLEPLPSPSVSSPPTSPGYETGTGTGPGTPRKSLPPTISEIIRTHGAALNRQSSFGSPRSSIAPQNVSPAKVSLLAPQKETAEEGELSHRSSLDSIAEEVRRTLQLAEDETAARETRPYGNGKSKSSSEPPASAVQSRVQVNGEISLPGGKGPMSESYSPSIDSNFPPGSSFLPLPPGPVKGASSENLAIAQQLRSPRYTKLLTLKRSPHRGLTVSLADVGSSTGHPVFVFLGLGCVRYIVALYDEMAEALGLRLVCVDRWGLGKTDDVPGEKRGLLEWAAVMEEVADAMDIGEFSMLAHSAGAPYSLATALRLGRRVSGSIHLLAPWVSTTVEGGYKWLKYVPNGLLKTAQAAEWKVQGWMLGKPPTIQYQGIGYNAATGTSTGVDSRPSFQFSDYDDLADFDGRFSSHTSLQPTVGGITTLPTIPPTPPTSKEVSPKGVIKHKTSKGIMGIFRGGKNGVASPKAPSSAASTVGKGHRSFMSGRRHSNAGQSIMSVTSTLPSLNLPTIEQDDVGLGIKFDILEEYAMTGTLPSRKSDGPPTINPRAGLGRRSISLTSRNSSHNESSLMAPGLIQRASTTPSAHSLKPSGKSISLADALVRASHAESLKGGTADLLAILERDSKPWGFSYTDVRHPVLVWYGEKDEKISVNSVRWMERAMMDCKVKLVPSAGHSLLTNATVMVEALESIAKECVSRDL</sequence>
<feature type="compositionally biased region" description="Basic and acidic residues" evidence="1">
    <location>
        <begin position="486"/>
        <end position="497"/>
    </location>
</feature>
<dbReference type="InterPro" id="IPR050471">
    <property type="entry name" value="AB_hydrolase"/>
</dbReference>
<feature type="compositionally biased region" description="Basic and acidic residues" evidence="1">
    <location>
        <begin position="803"/>
        <end position="825"/>
    </location>
</feature>
<dbReference type="GO" id="GO:0016787">
    <property type="term" value="F:hydrolase activity"/>
    <property type="evidence" value="ECO:0007669"/>
    <property type="project" value="UniProtKB-KW"/>
</dbReference>
<feature type="compositionally biased region" description="Low complexity" evidence="1">
    <location>
        <begin position="398"/>
        <end position="420"/>
    </location>
</feature>
<feature type="compositionally biased region" description="Basic and acidic residues" evidence="1">
    <location>
        <begin position="337"/>
        <end position="396"/>
    </location>
</feature>
<feature type="region of interest" description="Disordered" evidence="1">
    <location>
        <begin position="257"/>
        <end position="283"/>
    </location>
</feature>
<dbReference type="Proteomes" id="UP000076842">
    <property type="component" value="Unassembled WGS sequence"/>
</dbReference>
<protein>
    <submittedName>
        <fullName evidence="2">Alpha/beta-hydrolase</fullName>
    </submittedName>
</protein>
<dbReference type="Gene3D" id="3.40.50.1820">
    <property type="entry name" value="alpha/beta hydrolase"/>
    <property type="match status" value="2"/>
</dbReference>
<dbReference type="OrthoDB" id="435520at2759"/>
<feature type="compositionally biased region" description="Basic residues" evidence="1">
    <location>
        <begin position="1199"/>
        <end position="1211"/>
    </location>
</feature>
<feature type="region of interest" description="Disordered" evidence="1">
    <location>
        <begin position="1141"/>
        <end position="1163"/>
    </location>
</feature>
<feature type="region of interest" description="Disordered" evidence="1">
    <location>
        <begin position="1254"/>
        <end position="1291"/>
    </location>
</feature>
<keyword evidence="2" id="KW-0378">Hydrolase</keyword>
<dbReference type="InParanoid" id="A0A165JT81"/>
<name>A0A165JT81_9BASI</name>
<feature type="compositionally biased region" description="Basic and acidic residues" evidence="1">
    <location>
        <begin position="644"/>
        <end position="654"/>
    </location>
</feature>
<dbReference type="PANTHER" id="PTHR43433:SF10">
    <property type="entry name" value="AB HYDROLASE-1 DOMAIN-CONTAINING PROTEIN"/>
    <property type="match status" value="1"/>
</dbReference>
<feature type="region of interest" description="Disordered" evidence="1">
    <location>
        <begin position="1"/>
        <end position="217"/>
    </location>
</feature>
<feature type="compositionally biased region" description="Polar residues" evidence="1">
    <location>
        <begin position="773"/>
        <end position="791"/>
    </location>
</feature>
<feature type="compositionally biased region" description="Low complexity" evidence="1">
    <location>
        <begin position="187"/>
        <end position="199"/>
    </location>
</feature>
<feature type="compositionally biased region" description="Basic and acidic residues" evidence="1">
    <location>
        <begin position="571"/>
        <end position="592"/>
    </location>
</feature>
<evidence type="ECO:0000313" key="2">
    <source>
        <dbReference type="EMBL" id="KZT62241.1"/>
    </source>
</evidence>
<feature type="compositionally biased region" description="Low complexity" evidence="1">
    <location>
        <begin position="97"/>
        <end position="115"/>
    </location>
</feature>
<feature type="compositionally biased region" description="Polar residues" evidence="1">
    <location>
        <begin position="1277"/>
        <end position="1290"/>
    </location>
</feature>
<dbReference type="EMBL" id="KV423918">
    <property type="protein sequence ID" value="KZT62241.1"/>
    <property type="molecule type" value="Genomic_DNA"/>
</dbReference>
<reference evidence="2 3" key="1">
    <citation type="journal article" date="2016" name="Mol. Biol. Evol.">
        <title>Comparative Genomics of Early-Diverging Mushroom-Forming Fungi Provides Insights into the Origins of Lignocellulose Decay Capabilities.</title>
        <authorList>
            <person name="Nagy L.G."/>
            <person name="Riley R."/>
            <person name="Tritt A."/>
            <person name="Adam C."/>
            <person name="Daum C."/>
            <person name="Floudas D."/>
            <person name="Sun H."/>
            <person name="Yadav J.S."/>
            <person name="Pangilinan J."/>
            <person name="Larsson K.H."/>
            <person name="Matsuura K."/>
            <person name="Barry K."/>
            <person name="Labutti K."/>
            <person name="Kuo R."/>
            <person name="Ohm R.A."/>
            <person name="Bhattacharya S.S."/>
            <person name="Shirouzu T."/>
            <person name="Yoshinaga Y."/>
            <person name="Martin F.M."/>
            <person name="Grigoriev I.V."/>
            <person name="Hibbett D.S."/>
        </authorList>
    </citation>
    <scope>NUCLEOTIDE SEQUENCE [LARGE SCALE GENOMIC DNA]</scope>
    <source>
        <strain evidence="2 3">HHB12733</strain>
    </source>
</reference>
<evidence type="ECO:0000256" key="1">
    <source>
        <dbReference type="SAM" id="MobiDB-lite"/>
    </source>
</evidence>